<dbReference type="InterPro" id="IPR036388">
    <property type="entry name" value="WH-like_DNA-bd_sf"/>
</dbReference>
<dbReference type="PANTHER" id="PTHR47691:SF3">
    <property type="entry name" value="HTH-TYPE TRANSCRIPTIONAL REGULATOR RV0890C-RELATED"/>
    <property type="match status" value="1"/>
</dbReference>
<dbReference type="InterPro" id="IPR005158">
    <property type="entry name" value="BTAD"/>
</dbReference>
<dbReference type="PRINTS" id="PR00364">
    <property type="entry name" value="DISEASERSIST"/>
</dbReference>
<dbReference type="Gene3D" id="3.40.50.300">
    <property type="entry name" value="P-loop containing nucleotide triphosphate hydrolases"/>
    <property type="match status" value="1"/>
</dbReference>
<dbReference type="Pfam" id="PF00486">
    <property type="entry name" value="Trans_reg_C"/>
    <property type="match status" value="1"/>
</dbReference>
<dbReference type="SUPFAM" id="SSF46894">
    <property type="entry name" value="C-terminal effector domain of the bipartite response regulators"/>
    <property type="match status" value="1"/>
</dbReference>
<evidence type="ECO:0000313" key="5">
    <source>
        <dbReference type="EMBL" id="GIH75437.1"/>
    </source>
</evidence>
<dbReference type="GO" id="GO:0000160">
    <property type="term" value="P:phosphorelay signal transduction system"/>
    <property type="evidence" value="ECO:0007669"/>
    <property type="project" value="InterPro"/>
</dbReference>
<dbReference type="Pfam" id="PF03704">
    <property type="entry name" value="BTAD"/>
    <property type="match status" value="1"/>
</dbReference>
<accession>A0A8J3W461</accession>
<dbReference type="InterPro" id="IPR049945">
    <property type="entry name" value="AAA_22"/>
</dbReference>
<dbReference type="GO" id="GO:0016887">
    <property type="term" value="F:ATP hydrolysis activity"/>
    <property type="evidence" value="ECO:0007669"/>
    <property type="project" value="InterPro"/>
</dbReference>
<keyword evidence="6" id="KW-1185">Reference proteome</keyword>
<comment type="caution">
    <text evidence="5">The sequence shown here is derived from an EMBL/GenBank/DDBJ whole genome shotgun (WGS) entry which is preliminary data.</text>
</comment>
<evidence type="ECO:0000313" key="6">
    <source>
        <dbReference type="Proteomes" id="UP000616724"/>
    </source>
</evidence>
<dbReference type="RefSeq" id="WP_239316050.1">
    <property type="nucleotide sequence ID" value="NZ_BOOH01000016.1"/>
</dbReference>
<dbReference type="CDD" id="cd15831">
    <property type="entry name" value="BTAD"/>
    <property type="match status" value="1"/>
</dbReference>
<dbReference type="EMBL" id="BOOH01000016">
    <property type="protein sequence ID" value="GIH75437.1"/>
    <property type="molecule type" value="Genomic_DNA"/>
</dbReference>
<dbReference type="SUPFAM" id="SSF52540">
    <property type="entry name" value="P-loop containing nucleoside triphosphate hydrolases"/>
    <property type="match status" value="1"/>
</dbReference>
<name>A0A8J3W461_9ACTN</name>
<dbReference type="InterPro" id="IPR027417">
    <property type="entry name" value="P-loop_NTPase"/>
</dbReference>
<dbReference type="PANTHER" id="PTHR47691">
    <property type="entry name" value="REGULATOR-RELATED"/>
    <property type="match status" value="1"/>
</dbReference>
<proteinExistence type="inferred from homology"/>
<feature type="domain" description="OmpR/PhoB-type" evidence="4">
    <location>
        <begin position="11"/>
        <end position="119"/>
    </location>
</feature>
<gene>
    <name evidence="5" type="ORF">Plo01_18660</name>
</gene>
<evidence type="ECO:0000256" key="3">
    <source>
        <dbReference type="PROSITE-ProRule" id="PRU01091"/>
    </source>
</evidence>
<protein>
    <submittedName>
        <fullName evidence="5">SARP family transcriptional regulator</fullName>
    </submittedName>
</protein>
<dbReference type="SMART" id="SM01043">
    <property type="entry name" value="BTAD"/>
    <property type="match status" value="1"/>
</dbReference>
<dbReference type="Gene3D" id="1.25.40.10">
    <property type="entry name" value="Tetratricopeptide repeat domain"/>
    <property type="match status" value="2"/>
</dbReference>
<dbReference type="Proteomes" id="UP000616724">
    <property type="component" value="Unassembled WGS sequence"/>
</dbReference>
<evidence type="ECO:0000256" key="2">
    <source>
        <dbReference type="ARBA" id="ARBA00023125"/>
    </source>
</evidence>
<evidence type="ECO:0000256" key="1">
    <source>
        <dbReference type="ARBA" id="ARBA00005820"/>
    </source>
</evidence>
<sequence length="1009" mass="108498">MADSTLREGAHDLLTVGWGYRDPVRFGVLGPLAVWTADGRPVRVPEVKVRALLADLLVHEGRPVPADRLVDDLWGEDPPGNPTNTLQTKVSQLRRALERAEPGARDLVAFQPSGYVLRAEEVDAAQFTALLARARAVEEPLARAGLLADALALWRGPAYADFQDEEFARPAVTRLEERRLTALEEQAEVRLALGDHSVLADELGPLVAGHPLRERLRAAHLRALYLSGRQSEALAGFDEVRRLLADELGLDPGPELVALHRAMLEQDPALAPAAVPATSAVRPRPNLPVPIAGLVGRREAVAAVRASLASSRLVTVTGPGGVGKTRLALAAAARSPEETWLVELAALRSGDLAQVAEVVAGALGVRDETAGGVPAGDLAGRLAEALRGHRMLLVLDNCEHLVEPVAELVLTLLRAAPGLRVLTTSQEPLAIPGESVHQLGPLGRDDAAELFAARAGVTPGAENAAWVAAICERLDGLPLALELAAARVRTLGVRGVAERLDDRFTLLSAATRGLPPRQRTLRAVIDWSWEQLDRAQREALCALAVHPGGCTLDASGVPLDLLEQLVNRSMAVAEPQPSGAMRYRLLESVAAYCLERLPGADRLLIRRDAHYADLVERADLYGPAQRQWLRRLDEEWPNLRVVLDRTRDPGMTVRLAWYWYLRGRHQEGHRYLAAVAEDPEAAAWARAFALLTGEGPADRGPVTGASPRARWFLALAHLHIGDAARGGELIDSALTGFRALDDQWGEAAALAGRAKQALFQGDLALAERSGADSLARFTALGDRWGQLQAADMLGYLAEITGDYERAGRFHRDGLRFAEDLRLWGDVSYRLSSLGRVALLAGDLARAGEFHERGMRLAAEQADRFAEEFARVGLALVARRSGDLAGAEAYLRESLAWNRRLEDGYGVPFYGVTLLLAELGFVAEQRGEAARARALHQEGLAAARTIGDPRAVALALEGLAGAAALEGSHEEAGRLLAEAAALRESAGAPLPPAERGDVERITARIRAAGH</sequence>
<keyword evidence="2 3" id="KW-0238">DNA-binding</keyword>
<dbReference type="Gene3D" id="1.10.10.10">
    <property type="entry name" value="Winged helix-like DNA-binding domain superfamily/Winged helix DNA-binding domain"/>
    <property type="match status" value="1"/>
</dbReference>
<reference evidence="5 6" key="1">
    <citation type="submission" date="2021-01" db="EMBL/GenBank/DDBJ databases">
        <title>Whole genome shotgun sequence of Planobispora longispora NBRC 13918.</title>
        <authorList>
            <person name="Komaki H."/>
            <person name="Tamura T."/>
        </authorList>
    </citation>
    <scope>NUCLEOTIDE SEQUENCE [LARGE SCALE GENOMIC DNA]</scope>
    <source>
        <strain evidence="5 6">NBRC 13918</strain>
    </source>
</reference>
<dbReference type="SMART" id="SM00862">
    <property type="entry name" value="Trans_reg_C"/>
    <property type="match status" value="1"/>
</dbReference>
<dbReference type="GO" id="GO:0003677">
    <property type="term" value="F:DNA binding"/>
    <property type="evidence" value="ECO:0007669"/>
    <property type="project" value="UniProtKB-UniRule"/>
</dbReference>
<dbReference type="InterPro" id="IPR011990">
    <property type="entry name" value="TPR-like_helical_dom_sf"/>
</dbReference>
<evidence type="ECO:0000259" key="4">
    <source>
        <dbReference type="PROSITE" id="PS51755"/>
    </source>
</evidence>
<dbReference type="InterPro" id="IPR016032">
    <property type="entry name" value="Sig_transdc_resp-reg_C-effctor"/>
</dbReference>
<dbReference type="PROSITE" id="PS51755">
    <property type="entry name" value="OMPR_PHOB"/>
    <property type="match status" value="1"/>
</dbReference>
<dbReference type="InterPro" id="IPR001867">
    <property type="entry name" value="OmpR/PhoB-type_DNA-bd"/>
</dbReference>
<dbReference type="SUPFAM" id="SSF48452">
    <property type="entry name" value="TPR-like"/>
    <property type="match status" value="2"/>
</dbReference>
<organism evidence="5 6">
    <name type="scientific">Planobispora longispora</name>
    <dbReference type="NCBI Taxonomy" id="28887"/>
    <lineage>
        <taxon>Bacteria</taxon>
        <taxon>Bacillati</taxon>
        <taxon>Actinomycetota</taxon>
        <taxon>Actinomycetes</taxon>
        <taxon>Streptosporangiales</taxon>
        <taxon>Streptosporangiaceae</taxon>
        <taxon>Planobispora</taxon>
    </lineage>
</organism>
<dbReference type="GO" id="GO:0006355">
    <property type="term" value="P:regulation of DNA-templated transcription"/>
    <property type="evidence" value="ECO:0007669"/>
    <property type="project" value="InterPro"/>
</dbReference>
<dbReference type="Pfam" id="PF13401">
    <property type="entry name" value="AAA_22"/>
    <property type="match status" value="1"/>
</dbReference>
<dbReference type="AlphaFoldDB" id="A0A8J3W461"/>
<comment type="similarity">
    <text evidence="1">Belongs to the AfsR/DnrI/RedD regulatory family.</text>
</comment>
<feature type="DNA-binding region" description="OmpR/PhoB-type" evidence="3">
    <location>
        <begin position="11"/>
        <end position="119"/>
    </location>
</feature>